<evidence type="ECO:0000313" key="1">
    <source>
        <dbReference type="EMBL" id="SVD90189.1"/>
    </source>
</evidence>
<dbReference type="CDD" id="cd20736">
    <property type="entry name" value="PoNe_Nuclease"/>
    <property type="match status" value="1"/>
</dbReference>
<feature type="non-terminal residue" evidence="1">
    <location>
        <position position="90"/>
    </location>
</feature>
<dbReference type="AlphaFoldDB" id="A0A382Z4S1"/>
<reference evidence="1" key="1">
    <citation type="submission" date="2018-05" db="EMBL/GenBank/DDBJ databases">
        <authorList>
            <person name="Lanie J.A."/>
            <person name="Ng W.-L."/>
            <person name="Kazmierczak K.M."/>
            <person name="Andrzejewski T.M."/>
            <person name="Davidsen T.M."/>
            <person name="Wayne K.J."/>
            <person name="Tettelin H."/>
            <person name="Glass J.I."/>
            <person name="Rusch D."/>
            <person name="Podicherti R."/>
            <person name="Tsui H.-C.T."/>
            <person name="Winkler M.E."/>
        </authorList>
    </citation>
    <scope>NUCLEOTIDE SEQUENCE</scope>
</reference>
<proteinExistence type="predicted"/>
<sequence length="90" mass="10743">MASEHLERQDYLILERNYRCRYGEIDIIACNKEYLVFCEVKTRSEQHKLHPSLSVTQSKVKRIRELAGMYLMKNENEKPQPRFDVISIVL</sequence>
<dbReference type="PANTHER" id="PTHR34039">
    <property type="entry name" value="UPF0102 PROTEIN YRAN"/>
    <property type="match status" value="1"/>
</dbReference>
<name>A0A382Z4S1_9ZZZZ</name>
<dbReference type="SUPFAM" id="SSF52980">
    <property type="entry name" value="Restriction endonuclease-like"/>
    <property type="match status" value="1"/>
</dbReference>
<dbReference type="PANTHER" id="PTHR34039:SF1">
    <property type="entry name" value="UPF0102 PROTEIN YRAN"/>
    <property type="match status" value="1"/>
</dbReference>
<organism evidence="1">
    <name type="scientific">marine metagenome</name>
    <dbReference type="NCBI Taxonomy" id="408172"/>
    <lineage>
        <taxon>unclassified sequences</taxon>
        <taxon>metagenomes</taxon>
        <taxon>ecological metagenomes</taxon>
    </lineage>
</organism>
<dbReference type="GO" id="GO:0003676">
    <property type="term" value="F:nucleic acid binding"/>
    <property type="evidence" value="ECO:0007669"/>
    <property type="project" value="InterPro"/>
</dbReference>
<dbReference type="EMBL" id="UINC01180810">
    <property type="protein sequence ID" value="SVD90189.1"/>
    <property type="molecule type" value="Genomic_DNA"/>
</dbReference>
<dbReference type="InterPro" id="IPR011856">
    <property type="entry name" value="tRNA_endonuc-like_dom_sf"/>
</dbReference>
<protein>
    <recommendedName>
        <fullName evidence="2">YraN family protein</fullName>
    </recommendedName>
</protein>
<gene>
    <name evidence="1" type="ORF">METZ01_LOCUS443043</name>
</gene>
<evidence type="ECO:0008006" key="2">
    <source>
        <dbReference type="Google" id="ProtNLM"/>
    </source>
</evidence>
<dbReference type="Pfam" id="PF02021">
    <property type="entry name" value="UPF0102"/>
    <property type="match status" value="1"/>
</dbReference>
<dbReference type="InterPro" id="IPR011335">
    <property type="entry name" value="Restrct_endonuc-II-like"/>
</dbReference>
<accession>A0A382Z4S1</accession>
<dbReference type="InterPro" id="IPR003509">
    <property type="entry name" value="UPF0102_YraN-like"/>
</dbReference>
<dbReference type="Gene3D" id="3.40.1350.10">
    <property type="match status" value="1"/>
</dbReference>